<gene>
    <name evidence="1" type="ORF">LTR09_003046</name>
</gene>
<dbReference type="Proteomes" id="UP001271007">
    <property type="component" value="Unassembled WGS sequence"/>
</dbReference>
<comment type="caution">
    <text evidence="1">The sequence shown here is derived from an EMBL/GenBank/DDBJ whole genome shotgun (WGS) entry which is preliminary data.</text>
</comment>
<dbReference type="AlphaFoldDB" id="A0AAJ0LUF1"/>
<sequence>MECLPEVDSQSLLGKHASAVVHWLDALLSSRDISKDNLYVTLYGHESDTPREIAVDFFAYKGRKHVVHQPRLYDNDFDRHSKLKEFSQSLDAFDPFEGKALEEGDVRELFAILAGEDSSHQVGFNKTSGLIGINDDDLSCNMEYHSPHRKKF</sequence>
<keyword evidence="2" id="KW-1185">Reference proteome</keyword>
<proteinExistence type="predicted"/>
<evidence type="ECO:0000313" key="2">
    <source>
        <dbReference type="Proteomes" id="UP001271007"/>
    </source>
</evidence>
<protein>
    <submittedName>
        <fullName evidence="1">Uncharacterized protein</fullName>
    </submittedName>
</protein>
<dbReference type="EMBL" id="JAWDJX010000007">
    <property type="protein sequence ID" value="KAK3055812.1"/>
    <property type="molecule type" value="Genomic_DNA"/>
</dbReference>
<accession>A0AAJ0LUF1</accession>
<name>A0AAJ0LUF1_9PEZI</name>
<organism evidence="1 2">
    <name type="scientific">Extremus antarcticus</name>
    <dbReference type="NCBI Taxonomy" id="702011"/>
    <lineage>
        <taxon>Eukaryota</taxon>
        <taxon>Fungi</taxon>
        <taxon>Dikarya</taxon>
        <taxon>Ascomycota</taxon>
        <taxon>Pezizomycotina</taxon>
        <taxon>Dothideomycetes</taxon>
        <taxon>Dothideomycetidae</taxon>
        <taxon>Mycosphaerellales</taxon>
        <taxon>Extremaceae</taxon>
        <taxon>Extremus</taxon>
    </lineage>
</organism>
<reference evidence="1" key="1">
    <citation type="submission" date="2023-04" db="EMBL/GenBank/DDBJ databases">
        <title>Black Yeasts Isolated from many extreme environments.</title>
        <authorList>
            <person name="Coleine C."/>
            <person name="Stajich J.E."/>
            <person name="Selbmann L."/>
        </authorList>
    </citation>
    <scope>NUCLEOTIDE SEQUENCE</scope>
    <source>
        <strain evidence="1">CCFEE 5312</strain>
    </source>
</reference>
<evidence type="ECO:0000313" key="1">
    <source>
        <dbReference type="EMBL" id="KAK3055812.1"/>
    </source>
</evidence>